<evidence type="ECO:0000256" key="1">
    <source>
        <dbReference type="ARBA" id="ARBA00022801"/>
    </source>
</evidence>
<keyword evidence="1" id="KW-0378">Hydrolase</keyword>
<accession>A0A433DEF5</accession>
<dbReference type="Pfam" id="PF22784">
    <property type="entry name" value="PTP-SAK"/>
    <property type="match status" value="1"/>
</dbReference>
<evidence type="ECO:0000313" key="4">
    <source>
        <dbReference type="Proteomes" id="UP000268093"/>
    </source>
</evidence>
<feature type="domain" description="Tyrosine specific protein phosphatases" evidence="2">
    <location>
        <begin position="216"/>
        <end position="274"/>
    </location>
</feature>
<comment type="caution">
    <text evidence="3">The sequence shown here is derived from an EMBL/GenBank/DDBJ whole genome shotgun (WGS) entry which is preliminary data.</text>
</comment>
<dbReference type="InterPro" id="IPR050561">
    <property type="entry name" value="PTP"/>
</dbReference>
<dbReference type="PANTHER" id="PTHR23339">
    <property type="entry name" value="TYROSINE SPECIFIC PROTEIN PHOSPHATASE AND DUAL SPECIFICITY PROTEIN PHOSPHATASE"/>
    <property type="match status" value="1"/>
</dbReference>
<protein>
    <submittedName>
        <fullName evidence="3">Protein-tyrosine phosphatase-like protein</fullName>
    </submittedName>
</protein>
<dbReference type="SUPFAM" id="SSF52799">
    <property type="entry name" value="(Phosphotyrosine protein) phosphatases II"/>
    <property type="match status" value="1"/>
</dbReference>
<name>A0A433DEF5_9FUNG</name>
<keyword evidence="4" id="KW-1185">Reference proteome</keyword>
<dbReference type="InterPro" id="IPR029021">
    <property type="entry name" value="Prot-tyrosine_phosphatase-like"/>
</dbReference>
<dbReference type="InterPro" id="IPR000387">
    <property type="entry name" value="Tyr_Pase_dom"/>
</dbReference>
<dbReference type="OrthoDB" id="266663at2759"/>
<sequence length="363" mass="40587">MWLHLSIPYFRKIRTLNLPTSLPTPPPFSSPNITMSSVDSMPPVYPTQAHSSDGHAVVIPKNSLTHPINISWMIPDEHIPYLTATRLPENIDLFDLLTNPAAYELEAGRIADALASADTTKRMGGFIGNLALSSCPGKKVRLNGPVRGRASINRDLDLDFQRLRSFGITTVVCCLNDSELAFLGAPWPKYYELATKNNIDIIRLPMIEGSCPENVEGIDAVVDEVSERMKTGQNVLAHCRGGVGRAGLFACCWFLKNLYCLSPERAIRLVRMRRSPKAIETMRQAEFIVHYAEHVGRALERQSMAEVRAHMMLERERQRERELVAQMHAQVARRERRAEVTGTPVEIVGNKVAGSQPPKRNSL</sequence>
<gene>
    <name evidence="3" type="ORF">BC936DRAFT_143065</name>
</gene>
<dbReference type="Proteomes" id="UP000268093">
    <property type="component" value="Unassembled WGS sequence"/>
</dbReference>
<dbReference type="EMBL" id="RBNI01002519">
    <property type="protein sequence ID" value="RUP49209.1"/>
    <property type="molecule type" value="Genomic_DNA"/>
</dbReference>
<evidence type="ECO:0000313" key="3">
    <source>
        <dbReference type="EMBL" id="RUP49209.1"/>
    </source>
</evidence>
<organism evidence="3 4">
    <name type="scientific">Jimgerdemannia flammicorona</name>
    <dbReference type="NCBI Taxonomy" id="994334"/>
    <lineage>
        <taxon>Eukaryota</taxon>
        <taxon>Fungi</taxon>
        <taxon>Fungi incertae sedis</taxon>
        <taxon>Mucoromycota</taxon>
        <taxon>Mucoromycotina</taxon>
        <taxon>Endogonomycetes</taxon>
        <taxon>Endogonales</taxon>
        <taxon>Endogonaceae</taxon>
        <taxon>Jimgerdemannia</taxon>
    </lineage>
</organism>
<dbReference type="GO" id="GO:0016791">
    <property type="term" value="F:phosphatase activity"/>
    <property type="evidence" value="ECO:0007669"/>
    <property type="project" value="UniProtKB-ARBA"/>
</dbReference>
<dbReference type="PROSITE" id="PS50056">
    <property type="entry name" value="TYR_PHOSPHATASE_2"/>
    <property type="match status" value="1"/>
</dbReference>
<dbReference type="Gene3D" id="3.90.190.10">
    <property type="entry name" value="Protein tyrosine phosphatase superfamily"/>
    <property type="match status" value="1"/>
</dbReference>
<dbReference type="FunFam" id="3.90.190.10:FF:000157">
    <property type="entry name" value="Protein-tyrosine phosphatase"/>
    <property type="match status" value="1"/>
</dbReference>
<reference evidence="3 4" key="1">
    <citation type="journal article" date="2018" name="New Phytol.">
        <title>Phylogenomics of Endogonaceae and evolution of mycorrhizas within Mucoromycota.</title>
        <authorList>
            <person name="Chang Y."/>
            <person name="Desiro A."/>
            <person name="Na H."/>
            <person name="Sandor L."/>
            <person name="Lipzen A."/>
            <person name="Clum A."/>
            <person name="Barry K."/>
            <person name="Grigoriev I.V."/>
            <person name="Martin F.M."/>
            <person name="Stajich J.E."/>
            <person name="Smith M.E."/>
            <person name="Bonito G."/>
            <person name="Spatafora J.W."/>
        </authorList>
    </citation>
    <scope>NUCLEOTIDE SEQUENCE [LARGE SCALE GENOMIC DNA]</scope>
    <source>
        <strain evidence="3 4">GMNB39</strain>
    </source>
</reference>
<evidence type="ECO:0000259" key="2">
    <source>
        <dbReference type="PROSITE" id="PS50056"/>
    </source>
</evidence>
<dbReference type="AlphaFoldDB" id="A0A433DEF5"/>
<proteinExistence type="predicted"/>
<dbReference type="InterPro" id="IPR057023">
    <property type="entry name" value="PTP-SAK"/>
</dbReference>